<keyword evidence="1" id="KW-0812">Transmembrane</keyword>
<keyword evidence="3" id="KW-1185">Reference proteome</keyword>
<accession>A0A3R8J4R5</accession>
<evidence type="ECO:0000256" key="1">
    <source>
        <dbReference type="SAM" id="Phobius"/>
    </source>
</evidence>
<keyword evidence="1" id="KW-1133">Transmembrane helix</keyword>
<feature type="non-terminal residue" evidence="2">
    <location>
        <position position="1"/>
    </location>
</feature>
<sequence>DKYDYMLAVVSGTIAGFIDIFFVGAGNDGKKRGQIDERGQISKAADTGFNLVVLRYAKFDYRMRRTTGKGTKNFPTNEPQNIYEAVHYLEMQY</sequence>
<dbReference type="RefSeq" id="WP_225422919.1">
    <property type="nucleotide sequence ID" value="NZ_QWZQ01000156.1"/>
</dbReference>
<feature type="transmembrane region" description="Helical" evidence="1">
    <location>
        <begin position="6"/>
        <end position="25"/>
    </location>
</feature>
<reference evidence="2 3" key="1">
    <citation type="submission" date="2018-08" db="EMBL/GenBank/DDBJ databases">
        <title>Genome Lactobacillus garii FI11369.</title>
        <authorList>
            <person name="Diaz M."/>
            <person name="Narbad A."/>
        </authorList>
    </citation>
    <scope>NUCLEOTIDE SEQUENCE [LARGE SCALE GENOMIC DNA]</scope>
    <source>
        <strain evidence="2 3">FI11369</strain>
    </source>
</reference>
<evidence type="ECO:0000313" key="2">
    <source>
        <dbReference type="EMBL" id="RRK09131.1"/>
    </source>
</evidence>
<gene>
    <name evidence="2" type="ORF">D1831_14505</name>
</gene>
<feature type="non-terminal residue" evidence="2">
    <location>
        <position position="93"/>
    </location>
</feature>
<proteinExistence type="predicted"/>
<evidence type="ECO:0000313" key="3">
    <source>
        <dbReference type="Proteomes" id="UP000283633"/>
    </source>
</evidence>
<protein>
    <submittedName>
        <fullName evidence="2">Uncharacterized protein</fullName>
    </submittedName>
</protein>
<dbReference type="AlphaFoldDB" id="A0A3R8J4R5"/>
<comment type="caution">
    <text evidence="2">The sequence shown here is derived from an EMBL/GenBank/DDBJ whole genome shotgun (WGS) entry which is preliminary data.</text>
</comment>
<dbReference type="EMBL" id="QWZQ01000156">
    <property type="protein sequence ID" value="RRK09131.1"/>
    <property type="molecule type" value="Genomic_DNA"/>
</dbReference>
<organism evidence="2 3">
    <name type="scientific">Lactiplantibacillus garii</name>
    <dbReference type="NCBI Taxonomy" id="2306423"/>
    <lineage>
        <taxon>Bacteria</taxon>
        <taxon>Bacillati</taxon>
        <taxon>Bacillota</taxon>
        <taxon>Bacilli</taxon>
        <taxon>Lactobacillales</taxon>
        <taxon>Lactobacillaceae</taxon>
        <taxon>Lactiplantibacillus</taxon>
    </lineage>
</organism>
<name>A0A3R8J4R5_9LACO</name>
<dbReference type="Proteomes" id="UP000283633">
    <property type="component" value="Unassembled WGS sequence"/>
</dbReference>
<keyword evidence="1" id="KW-0472">Membrane</keyword>